<organism evidence="1 2">
    <name type="scientific">Antarcticirhabdus aurantiaca</name>
    <dbReference type="NCBI Taxonomy" id="2606717"/>
    <lineage>
        <taxon>Bacteria</taxon>
        <taxon>Pseudomonadati</taxon>
        <taxon>Pseudomonadota</taxon>
        <taxon>Alphaproteobacteria</taxon>
        <taxon>Hyphomicrobiales</taxon>
        <taxon>Aurantimonadaceae</taxon>
        <taxon>Antarcticirhabdus</taxon>
    </lineage>
</organism>
<evidence type="ECO:0000313" key="2">
    <source>
        <dbReference type="Proteomes" id="UP001163223"/>
    </source>
</evidence>
<keyword evidence="2" id="KW-1185">Reference proteome</keyword>
<sequence length="329" mass="34543">MSSLSTPYVEDRRGGLPRTLVWLGLAAAIGVVLFTVLGRFNSEYAYLAAYGVLQYVVLATGWNILGGYAGYVNFGAAGFYALGVYGSVFLYKLFPDLPVPVMVLVAAGVGALFGLGMGYLTLRLRGVFFSIGTLALSVILHTVIVNWEFVGGARGAYIIRPEDAPFFSSYAAYLCALMFVLAVIAVAIARTVQHSWLGRGLAAIRDDETAAECSGVASLKLKLAATSLSGAVLAMAGAPFPFFITYVDPATAFSLTVAVNTIAMPVIGGMATWIGPVVGAVLIGSLQQLATVTISSSANLLIVGLLLVVFTSIAPFGIMGLLSRRRTVR</sequence>
<reference evidence="1" key="1">
    <citation type="submission" date="2022-11" db="EMBL/GenBank/DDBJ databases">
        <title>beta-Carotene-producing bacterium, Jeongeuplla avenae sp. nov., alleviates the salt stress of Arabidopsis seedlings.</title>
        <authorList>
            <person name="Jiang L."/>
            <person name="Lee J."/>
        </authorList>
    </citation>
    <scope>NUCLEOTIDE SEQUENCE</scope>
    <source>
        <strain evidence="1">DY_R2A_6</strain>
    </source>
</reference>
<gene>
    <name evidence="1" type="ORF">OXU80_15885</name>
</gene>
<proteinExistence type="predicted"/>
<name>A0ACD4NHV5_9HYPH</name>
<dbReference type="EMBL" id="CP113520">
    <property type="protein sequence ID" value="WAJ26372.1"/>
    <property type="molecule type" value="Genomic_DNA"/>
</dbReference>
<evidence type="ECO:0000313" key="1">
    <source>
        <dbReference type="EMBL" id="WAJ26372.1"/>
    </source>
</evidence>
<accession>A0ACD4NHV5</accession>
<protein>
    <submittedName>
        <fullName evidence="1">Branched-chain amino acid ABC transporter permease</fullName>
    </submittedName>
</protein>
<dbReference type="Proteomes" id="UP001163223">
    <property type="component" value="Chromosome"/>
</dbReference>